<keyword evidence="1 2" id="KW-0732">Signal</keyword>
<dbReference type="InterPro" id="IPR028994">
    <property type="entry name" value="Integrin_alpha_N"/>
</dbReference>
<dbReference type="EMBL" id="FOFB01000031">
    <property type="protein sequence ID" value="SER27030.1"/>
    <property type="molecule type" value="Genomic_DNA"/>
</dbReference>
<evidence type="ECO:0000256" key="1">
    <source>
        <dbReference type="ARBA" id="ARBA00022729"/>
    </source>
</evidence>
<dbReference type="SUPFAM" id="SSF69318">
    <property type="entry name" value="Integrin alpha N-terminal domain"/>
    <property type="match status" value="3"/>
</dbReference>
<accession>A0A1H9MTJ6</accession>
<dbReference type="OrthoDB" id="9816120at2"/>
<dbReference type="InterPro" id="IPR027039">
    <property type="entry name" value="Crtac1"/>
</dbReference>
<dbReference type="InterPro" id="IPR011519">
    <property type="entry name" value="UnbV_ASPIC"/>
</dbReference>
<dbReference type="InterPro" id="IPR013517">
    <property type="entry name" value="FG-GAP"/>
</dbReference>
<dbReference type="Pfam" id="PF13517">
    <property type="entry name" value="FG-GAP_3"/>
    <property type="match status" value="6"/>
</dbReference>
<dbReference type="InParanoid" id="A0A1H9MTJ6"/>
<dbReference type="PANTHER" id="PTHR16026">
    <property type="entry name" value="CARTILAGE ACIDIC PROTEIN 1"/>
    <property type="match status" value="1"/>
</dbReference>
<sequence>MSHFRVLACFLFLLLTSCGQDDPMTGKGKTAGDARAADKLFELTDPSATGIEFVNEITNDFSFNYTTYAYIFNGAGVGVIDFDQDGLPDLFFVSNQGANKLYRNQGDWTFEDVSSSAGIEAPGGFTNGVSIVDINADGYPDVYLSRTGIDNSPEGRAGRRNLLFINQKNGTFTEKAEAYGLNSDRPAIQATFFDYDGDGDLDCYQLNAPLDFASVNTIRATQNPDGSLSRVMGPKEDFESDQLFRNDGGKFTDVSLAAGINNRSFGLSAAIHDFNADGRPDIYVANDYIEPDNLYINQGDGTFRDEASSYFRHTSHSSMGTDIADVNNDGLADVLTLDMLAEDPVRQKSLENGMRADRYNTLTRIGYGHQFMRNQLQLNNGKGYGFSDVGELTGIAATDWSWAPLLADYDNDQNVDLFVSNGFRYDVGDLDFISFTTDSLEATGGINPKRFKTYKEYLELIPSKPLPNYMYRNNGDLDFSEVTTKWQLDEASFSSSAVYADLDQDGDLDLIVGNHERPPFVYRNQGVETAQSGNWLEVLAEGPADNPAGIGLSVRVVAAGHQLVRELYPVRGFLGAVEPILHFGLGNADVVDRLEVRWPDGKTQVLNKVPGNQRLTIKYSDAGRQALAGADAGAKYFSYPADQRGLKFLHEENAFDDFNRQFLQPRMLSREGPALAAGDINGDGLEDLFFGGALGKPAAFFTQRSNGAFQEMTNPFPAKHANLEDVAALFFDADGDGDEDLYVASGGNAPPDQSAYYLDRLYLNVNGQLEYSQKSLPALLSSTGSVAAIDYDADGDLDLVVGGRTVPGRYPESPQSYLLENNGGTFTDVTATAFPDLTNAGMVTAIATGDLDGDDRAEIVIAGEWMPVTVYSSQDGVFRPAANTPRQSSGSWHSLLIKDLDGDGQAEIVAGNEGLNSRFKPTADRPVILYAGDFDDNGAIDPIVTMMDKSGRMVPLATKAQMIKQLPGLRKKFLRARAYARADVNELFGADVIAKTPQYRLETMATSVFQLVDGKWLREGLPVAAQFSPAQAIQSADFNKDGLMDLLLVGNDYGTQVETGRMDAGNGTLLLNDGQGGWLSPANIDHGFWASLDARNLLPVQLADGKTAWVIANNNGPAALYLQE</sequence>
<feature type="chain" id="PRO_5011766631" evidence="2">
    <location>
        <begin position="22"/>
        <end position="1124"/>
    </location>
</feature>
<dbReference type="Gene3D" id="2.130.10.130">
    <property type="entry name" value="Integrin alpha, N-terminal"/>
    <property type="match status" value="5"/>
</dbReference>
<gene>
    <name evidence="4" type="ORF">SAMN05444359_13147</name>
</gene>
<dbReference type="PROSITE" id="PS51257">
    <property type="entry name" value="PROKAR_LIPOPROTEIN"/>
    <property type="match status" value="1"/>
</dbReference>
<reference evidence="5" key="1">
    <citation type="submission" date="2016-10" db="EMBL/GenBank/DDBJ databases">
        <authorList>
            <person name="Varghese N."/>
            <person name="Submissions S."/>
        </authorList>
    </citation>
    <scope>NUCLEOTIDE SEQUENCE [LARGE SCALE GENOMIC DNA]</scope>
    <source>
        <strain evidence="5">DSM 24740</strain>
    </source>
</reference>
<name>A0A1H9MTJ6_9BACT</name>
<feature type="domain" description="ASPIC/UnbV" evidence="3">
    <location>
        <begin position="549"/>
        <end position="616"/>
    </location>
</feature>
<dbReference type="Proteomes" id="UP000199021">
    <property type="component" value="Unassembled WGS sequence"/>
</dbReference>
<dbReference type="RefSeq" id="WP_090172535.1">
    <property type="nucleotide sequence ID" value="NZ_FOFB01000031.1"/>
</dbReference>
<evidence type="ECO:0000259" key="3">
    <source>
        <dbReference type="Pfam" id="PF07593"/>
    </source>
</evidence>
<dbReference type="AlphaFoldDB" id="A0A1H9MTJ6"/>
<proteinExistence type="predicted"/>
<protein>
    <submittedName>
        <fullName evidence="4">Repeat domain-containing protein</fullName>
    </submittedName>
</protein>
<keyword evidence="5" id="KW-1185">Reference proteome</keyword>
<dbReference type="STRING" id="478744.SAMN05444359_13147"/>
<evidence type="ECO:0000313" key="4">
    <source>
        <dbReference type="EMBL" id="SER27030.1"/>
    </source>
</evidence>
<evidence type="ECO:0000313" key="5">
    <source>
        <dbReference type="Proteomes" id="UP000199021"/>
    </source>
</evidence>
<dbReference type="Pfam" id="PF07593">
    <property type="entry name" value="UnbV_ASPIC"/>
    <property type="match status" value="1"/>
</dbReference>
<organism evidence="4 5">
    <name type="scientific">Neolewinella agarilytica</name>
    <dbReference type="NCBI Taxonomy" id="478744"/>
    <lineage>
        <taxon>Bacteria</taxon>
        <taxon>Pseudomonadati</taxon>
        <taxon>Bacteroidota</taxon>
        <taxon>Saprospiria</taxon>
        <taxon>Saprospirales</taxon>
        <taxon>Lewinellaceae</taxon>
        <taxon>Neolewinella</taxon>
    </lineage>
</organism>
<feature type="signal peptide" evidence="2">
    <location>
        <begin position="1"/>
        <end position="21"/>
    </location>
</feature>
<dbReference type="PANTHER" id="PTHR16026:SF0">
    <property type="entry name" value="CARTILAGE ACIDIC PROTEIN 1"/>
    <property type="match status" value="1"/>
</dbReference>
<evidence type="ECO:0000256" key="2">
    <source>
        <dbReference type="SAM" id="SignalP"/>
    </source>
</evidence>